<dbReference type="KEGG" id="eaj:Q3M24_12880"/>
<sequence>MNKFVVRIDLGDMVLWFEIAADNSQSALEIVAKEKMSIDDHPMIDSEFFEKISDAVVCELPFCSSVENAQFLLGDKGINIDIIRTMNIQE</sequence>
<gene>
    <name evidence="1" type="ORF">Q3M24_12880</name>
</gene>
<evidence type="ECO:0000313" key="1">
    <source>
        <dbReference type="EMBL" id="XCN71207.1"/>
    </source>
</evidence>
<protein>
    <submittedName>
        <fullName evidence="1">Uncharacterized protein</fullName>
    </submittedName>
</protein>
<dbReference type="AlphaFoldDB" id="A0AAU8LPR9"/>
<organism evidence="1">
    <name type="scientific">Candidatus Electrothrix aestuarii</name>
    <dbReference type="NCBI Taxonomy" id="3062594"/>
    <lineage>
        <taxon>Bacteria</taxon>
        <taxon>Pseudomonadati</taxon>
        <taxon>Thermodesulfobacteriota</taxon>
        <taxon>Desulfobulbia</taxon>
        <taxon>Desulfobulbales</taxon>
        <taxon>Desulfobulbaceae</taxon>
        <taxon>Candidatus Electrothrix</taxon>
    </lineage>
</organism>
<reference evidence="1" key="2">
    <citation type="submission" date="2024-06" db="EMBL/GenBank/DDBJ databases">
        <authorList>
            <person name="Plum-Jensen L.E."/>
            <person name="Schramm A."/>
            <person name="Marshall I.P.G."/>
        </authorList>
    </citation>
    <scope>NUCLEOTIDE SEQUENCE</scope>
    <source>
        <strain evidence="1">Rat1</strain>
    </source>
</reference>
<accession>A0AAU8LPR9</accession>
<dbReference type="EMBL" id="CP159373">
    <property type="protein sequence ID" value="XCN71207.1"/>
    <property type="molecule type" value="Genomic_DNA"/>
</dbReference>
<reference evidence="1" key="1">
    <citation type="journal article" date="2024" name="Syst. Appl. Microbiol.">
        <title>First single-strain enrichments of Electrothrix cable bacteria, description of E. aestuarii sp. nov. and E. rattekaaiensis sp. nov., and proposal of a cable bacteria taxonomy following the rules of the SeqCode.</title>
        <authorList>
            <person name="Plum-Jensen L.E."/>
            <person name="Schramm A."/>
            <person name="Marshall I.P.G."/>
        </authorList>
    </citation>
    <scope>NUCLEOTIDE SEQUENCE</scope>
    <source>
        <strain evidence="1">Rat1</strain>
    </source>
</reference>
<proteinExistence type="predicted"/>
<name>A0AAU8LPR9_9BACT</name>